<sequence length="123" mass="13153">MISLLGVRVFFAFVGVGLVGFFVRGIVEAGFGGQRLGHDDPVIRVIALREPVAGHARAARLAIGLLGLAQQALREVLREAQLADARLSMQQQGVRPVAAQLLQAVPVIGLPRINHRFSLKSIG</sequence>
<dbReference type="KEGG" id="pdio:PDMSB3_2065"/>
<name>A0A5Q4Z6L2_9BURK</name>
<dbReference type="AlphaFoldDB" id="A0A5Q4Z6L2"/>
<gene>
    <name evidence="2" type="ORF">PDMSB3_2065</name>
</gene>
<dbReference type="Proteomes" id="UP000325811">
    <property type="component" value="Chromosome I"/>
</dbReference>
<feature type="transmembrane region" description="Helical" evidence="1">
    <location>
        <begin position="6"/>
        <end position="27"/>
    </location>
</feature>
<protein>
    <submittedName>
        <fullName evidence="2">Uncharacterized protein</fullName>
    </submittedName>
</protein>
<keyword evidence="1" id="KW-1133">Transmembrane helix</keyword>
<keyword evidence="1" id="KW-0812">Transmembrane</keyword>
<proteinExistence type="predicted"/>
<evidence type="ECO:0000256" key="1">
    <source>
        <dbReference type="SAM" id="Phobius"/>
    </source>
</evidence>
<organism evidence="2 3">
    <name type="scientific">Paraburkholderia dioscoreae</name>
    <dbReference type="NCBI Taxonomy" id="2604047"/>
    <lineage>
        <taxon>Bacteria</taxon>
        <taxon>Pseudomonadati</taxon>
        <taxon>Pseudomonadota</taxon>
        <taxon>Betaproteobacteria</taxon>
        <taxon>Burkholderiales</taxon>
        <taxon>Burkholderiaceae</taxon>
        <taxon>Paraburkholderia</taxon>
    </lineage>
</organism>
<accession>A0A5Q4Z6L2</accession>
<keyword evidence="1" id="KW-0472">Membrane</keyword>
<reference evidence="2 3" key="1">
    <citation type="submission" date="2019-08" db="EMBL/GenBank/DDBJ databases">
        <authorList>
            <person name="Herpell B J."/>
        </authorList>
    </citation>
    <scope>NUCLEOTIDE SEQUENCE [LARGE SCALE GENOMIC DNA]</scope>
    <source>
        <strain evidence="3">Msb3</strain>
    </source>
</reference>
<keyword evidence="3" id="KW-1185">Reference proteome</keyword>
<evidence type="ECO:0000313" key="2">
    <source>
        <dbReference type="EMBL" id="VVD28521.1"/>
    </source>
</evidence>
<dbReference type="EMBL" id="LR699553">
    <property type="protein sequence ID" value="VVD28521.1"/>
    <property type="molecule type" value="Genomic_DNA"/>
</dbReference>
<evidence type="ECO:0000313" key="3">
    <source>
        <dbReference type="Proteomes" id="UP000325811"/>
    </source>
</evidence>